<sequence>TKFRLLLFMLIFETMIFPFTQTAFTQTEVESPYGLTLLVQSFKSQPLLVQFFKTSLHSKST</sequence>
<evidence type="ECO:0000256" key="1">
    <source>
        <dbReference type="SAM" id="SignalP"/>
    </source>
</evidence>
<evidence type="ECO:0000313" key="2">
    <source>
        <dbReference type="EMBL" id="CEK48294.1"/>
    </source>
</evidence>
<name>A0A0B6XWL2_9EUPU</name>
<feature type="signal peptide" evidence="1">
    <location>
        <begin position="1"/>
        <end position="22"/>
    </location>
</feature>
<dbReference type="AlphaFoldDB" id="A0A0B6XWL2"/>
<proteinExistence type="predicted"/>
<keyword evidence="1" id="KW-0732">Signal</keyword>
<organism evidence="2">
    <name type="scientific">Arion vulgaris</name>
    <dbReference type="NCBI Taxonomy" id="1028688"/>
    <lineage>
        <taxon>Eukaryota</taxon>
        <taxon>Metazoa</taxon>
        <taxon>Spiralia</taxon>
        <taxon>Lophotrochozoa</taxon>
        <taxon>Mollusca</taxon>
        <taxon>Gastropoda</taxon>
        <taxon>Heterobranchia</taxon>
        <taxon>Euthyneura</taxon>
        <taxon>Panpulmonata</taxon>
        <taxon>Eupulmonata</taxon>
        <taxon>Stylommatophora</taxon>
        <taxon>Helicina</taxon>
        <taxon>Arionoidea</taxon>
        <taxon>Arionidae</taxon>
        <taxon>Arion</taxon>
    </lineage>
</organism>
<feature type="chain" id="PRO_5002126172" evidence="1">
    <location>
        <begin position="23"/>
        <end position="61"/>
    </location>
</feature>
<gene>
    <name evidence="2" type="primary">ORF3560</name>
</gene>
<accession>A0A0B6XWL2</accession>
<reference evidence="2" key="1">
    <citation type="submission" date="2014-12" db="EMBL/GenBank/DDBJ databases">
        <title>Insight into the proteome of Arion vulgaris.</title>
        <authorList>
            <person name="Aradska J."/>
            <person name="Bulat T."/>
            <person name="Smidak R."/>
            <person name="Sarate P."/>
            <person name="Gangsoo J."/>
            <person name="Sialana F."/>
            <person name="Bilban M."/>
            <person name="Lubec G."/>
        </authorList>
    </citation>
    <scope>NUCLEOTIDE SEQUENCE</scope>
    <source>
        <tissue evidence="2">Skin</tissue>
    </source>
</reference>
<dbReference type="EMBL" id="HACG01001429">
    <property type="protein sequence ID" value="CEK48294.1"/>
    <property type="molecule type" value="Transcribed_RNA"/>
</dbReference>
<protein>
    <submittedName>
        <fullName evidence="2">Uncharacterized protein</fullName>
    </submittedName>
</protein>
<feature type="non-terminal residue" evidence="2">
    <location>
        <position position="1"/>
    </location>
</feature>